<gene>
    <name evidence="4" type="ORF">SUNI508_02131</name>
</gene>
<evidence type="ECO:0000313" key="5">
    <source>
        <dbReference type="Proteomes" id="UP001408356"/>
    </source>
</evidence>
<dbReference type="InterPro" id="IPR021858">
    <property type="entry name" value="Fun_TF"/>
</dbReference>
<reference evidence="4 5" key="1">
    <citation type="journal article" date="2024" name="J. Plant Pathol.">
        <title>Sequence and assembly of the genome of Seiridium unicorne, isolate CBS 538.82, causal agent of cypress canker disease.</title>
        <authorList>
            <person name="Scali E."/>
            <person name="Rocca G.D."/>
            <person name="Danti R."/>
            <person name="Garbelotto M."/>
            <person name="Barberini S."/>
            <person name="Baroncelli R."/>
            <person name="Emiliani G."/>
        </authorList>
    </citation>
    <scope>NUCLEOTIDE SEQUENCE [LARGE SCALE GENOMIC DNA]</scope>
    <source>
        <strain evidence="4 5">BM-138-508</strain>
    </source>
</reference>
<dbReference type="EMBL" id="JARVKF010000418">
    <property type="protein sequence ID" value="KAK9415283.1"/>
    <property type="molecule type" value="Genomic_DNA"/>
</dbReference>
<keyword evidence="5" id="KW-1185">Reference proteome</keyword>
<accession>A0ABR2UKZ0</accession>
<sequence>MAEQLKREVREKAHRRLGKRAVLGSRERISDPEITTSQSLGLPQESRRDQVLPVHDHRSAIPDAHNHRIELSSDASTIRPRRGTDCTLASEDARGSIGFGRSDTVLLMFYLEHLLPFLFPFYNPSPLQGGRAWILEMMISSPVVRHATLCQSSYFFSLAQGISSHDASWETVLAQTRNAFETLKQSLEVISGSSISEHVHGAARILASIIQVQRFEISVLSFNNCQAHLNAALALFEKLLESCDAVEQTGPLCRFNNITTRLGPSSWILPAQRVQVSSAEQAAFRFSSTLLILDDIVASIVLQEQPRLYEYHYSLLGNIDGSEASINLEAVVGCQNWVILQVGEIAALDAWKQQCKRAGNLDMVELVNRATAIKSSLEVQLTLLESDPIILPKAGDSLFDILTADHWRRSNTLADQTSIVTRTWGYAALIYLAVIISGWQPASVDVRHNVAQILDLLTNQTSPPSLLRTVVWPFCVAGCLAEPAQESHFRGLAQTLQPPSVFGTVGKALEIMQNVWQNRCTGDAASRDIATFFRSQGDLVLLV</sequence>
<feature type="region of interest" description="Disordered" evidence="3">
    <location>
        <begin position="1"/>
        <end position="46"/>
    </location>
</feature>
<comment type="subcellular location">
    <subcellularLocation>
        <location evidence="1">Nucleus</location>
    </subcellularLocation>
</comment>
<dbReference type="Pfam" id="PF11951">
    <property type="entry name" value="Fungal_trans_2"/>
    <property type="match status" value="1"/>
</dbReference>
<keyword evidence="2" id="KW-0539">Nucleus</keyword>
<evidence type="ECO:0000256" key="3">
    <source>
        <dbReference type="SAM" id="MobiDB-lite"/>
    </source>
</evidence>
<dbReference type="Proteomes" id="UP001408356">
    <property type="component" value="Unassembled WGS sequence"/>
</dbReference>
<protein>
    <recommendedName>
        <fullName evidence="6">Fungal-specific transcription factor domain-containing protein</fullName>
    </recommendedName>
</protein>
<dbReference type="PANTHER" id="PTHR37534:SF20">
    <property type="entry name" value="PRO1A C6 ZINK-FINGER PROTEIN"/>
    <property type="match status" value="1"/>
</dbReference>
<evidence type="ECO:0000256" key="2">
    <source>
        <dbReference type="ARBA" id="ARBA00023242"/>
    </source>
</evidence>
<dbReference type="PANTHER" id="PTHR37534">
    <property type="entry name" value="TRANSCRIPTIONAL ACTIVATOR PROTEIN UGA3"/>
    <property type="match status" value="1"/>
</dbReference>
<feature type="compositionally biased region" description="Basic and acidic residues" evidence="3">
    <location>
        <begin position="1"/>
        <end position="11"/>
    </location>
</feature>
<name>A0ABR2UKZ0_9PEZI</name>
<evidence type="ECO:0008006" key="6">
    <source>
        <dbReference type="Google" id="ProtNLM"/>
    </source>
</evidence>
<organism evidence="4 5">
    <name type="scientific">Seiridium unicorne</name>
    <dbReference type="NCBI Taxonomy" id="138068"/>
    <lineage>
        <taxon>Eukaryota</taxon>
        <taxon>Fungi</taxon>
        <taxon>Dikarya</taxon>
        <taxon>Ascomycota</taxon>
        <taxon>Pezizomycotina</taxon>
        <taxon>Sordariomycetes</taxon>
        <taxon>Xylariomycetidae</taxon>
        <taxon>Amphisphaeriales</taxon>
        <taxon>Sporocadaceae</taxon>
        <taxon>Seiridium</taxon>
    </lineage>
</organism>
<proteinExistence type="predicted"/>
<evidence type="ECO:0000256" key="1">
    <source>
        <dbReference type="ARBA" id="ARBA00004123"/>
    </source>
</evidence>
<comment type="caution">
    <text evidence="4">The sequence shown here is derived from an EMBL/GenBank/DDBJ whole genome shotgun (WGS) entry which is preliminary data.</text>
</comment>
<evidence type="ECO:0000313" key="4">
    <source>
        <dbReference type="EMBL" id="KAK9415283.1"/>
    </source>
</evidence>